<keyword evidence="4" id="KW-1185">Reference proteome</keyword>
<dbReference type="InterPro" id="IPR051283">
    <property type="entry name" value="Sec_Metabolite_Acyltrans"/>
</dbReference>
<accession>A0A6A6ZIL4</accession>
<dbReference type="Pfam" id="PF22664">
    <property type="entry name" value="TRI-like_N"/>
    <property type="match status" value="1"/>
</dbReference>
<sequence>MTTTTELYLSIIDQTIGRRYIQHLHIFPFPNPEFGELALRALRAGLSLTIQQLPFLAGTLKADESTGSMQASYPTDIQPDHGATMLTVDHTFATDPAFAYATMEAQGFPLSMLPPRTFCPQALRNLPGLDHPYAATSALASNGHCIPFMSAQATSIPGGLVLSVYMHHTVVDGTAVGRIYDIWSGHVRRQDENRSALHVFNAESIDVSDLRVALDVVAHTSNLTNFTDLLHCPELTTVNMKRAVAPLRVGVYTVVVGILSFPESCVSGLRAELQAQTDVRISIFVTIAALLWVHITRARTANLIERGYTLTALGVAMDMRTRCEEPLAKDFIGNMALYCATEFPISSIIDAANPADVVLPVALALSSTLSSSSSSDWFTDRLHYLSSVADPSTVTPAFTLDNGPDLFITSWQYLGADCEWCIPGTSAAKASAIRKPGHVRGDGGIIILPRREGYERDYEVLVYLEEGEMTRIVESLGGFCCKVC</sequence>
<dbReference type="Gene3D" id="3.30.559.10">
    <property type="entry name" value="Chloramphenicol acetyltransferase-like domain"/>
    <property type="match status" value="2"/>
</dbReference>
<proteinExistence type="predicted"/>
<dbReference type="OrthoDB" id="1862401at2759"/>
<dbReference type="Proteomes" id="UP000799424">
    <property type="component" value="Unassembled WGS sequence"/>
</dbReference>
<dbReference type="InterPro" id="IPR054710">
    <property type="entry name" value="Tri101-like_N"/>
</dbReference>
<evidence type="ECO:0000259" key="2">
    <source>
        <dbReference type="Pfam" id="PF22664"/>
    </source>
</evidence>
<protein>
    <recommendedName>
        <fullName evidence="2">Trichothecene 3-O-acetyltransferase-like N-terminal domain-containing protein</fullName>
    </recommendedName>
</protein>
<evidence type="ECO:0000256" key="1">
    <source>
        <dbReference type="ARBA" id="ARBA00022679"/>
    </source>
</evidence>
<dbReference type="AlphaFoldDB" id="A0A6A6ZIL4"/>
<dbReference type="InterPro" id="IPR023213">
    <property type="entry name" value="CAT-like_dom_sf"/>
</dbReference>
<reference evidence="3" key="1">
    <citation type="journal article" date="2020" name="Stud. Mycol.">
        <title>101 Dothideomycetes genomes: a test case for predicting lifestyles and emergence of pathogens.</title>
        <authorList>
            <person name="Haridas S."/>
            <person name="Albert R."/>
            <person name="Binder M."/>
            <person name="Bloem J."/>
            <person name="Labutti K."/>
            <person name="Salamov A."/>
            <person name="Andreopoulos B."/>
            <person name="Baker S."/>
            <person name="Barry K."/>
            <person name="Bills G."/>
            <person name="Bluhm B."/>
            <person name="Cannon C."/>
            <person name="Castanera R."/>
            <person name="Culley D."/>
            <person name="Daum C."/>
            <person name="Ezra D."/>
            <person name="Gonzalez J."/>
            <person name="Henrissat B."/>
            <person name="Kuo A."/>
            <person name="Liang C."/>
            <person name="Lipzen A."/>
            <person name="Lutzoni F."/>
            <person name="Magnuson J."/>
            <person name="Mondo S."/>
            <person name="Nolan M."/>
            <person name="Ohm R."/>
            <person name="Pangilinan J."/>
            <person name="Park H.-J."/>
            <person name="Ramirez L."/>
            <person name="Alfaro M."/>
            <person name="Sun H."/>
            <person name="Tritt A."/>
            <person name="Yoshinaga Y."/>
            <person name="Zwiers L.-H."/>
            <person name="Turgeon B."/>
            <person name="Goodwin S."/>
            <person name="Spatafora J."/>
            <person name="Crous P."/>
            <person name="Grigoriev I."/>
        </authorList>
    </citation>
    <scope>NUCLEOTIDE SEQUENCE</scope>
    <source>
        <strain evidence="3">CBS 113818</strain>
    </source>
</reference>
<feature type="domain" description="Trichothecene 3-O-acetyltransferase-like N-terminal" evidence="2">
    <location>
        <begin position="20"/>
        <end position="180"/>
    </location>
</feature>
<evidence type="ECO:0000313" key="3">
    <source>
        <dbReference type="EMBL" id="KAF2820870.1"/>
    </source>
</evidence>
<dbReference type="EMBL" id="MU006239">
    <property type="protein sequence ID" value="KAF2820870.1"/>
    <property type="molecule type" value="Genomic_DNA"/>
</dbReference>
<dbReference type="PANTHER" id="PTHR31896:SF64">
    <property type="entry name" value="TRICHOTHECENE 3-O-ACETYLTRANSFERASE"/>
    <property type="match status" value="1"/>
</dbReference>
<dbReference type="GO" id="GO:0016740">
    <property type="term" value="F:transferase activity"/>
    <property type="evidence" value="ECO:0007669"/>
    <property type="project" value="UniProtKB-KW"/>
</dbReference>
<gene>
    <name evidence="3" type="ORF">CC86DRAFT_386904</name>
</gene>
<evidence type="ECO:0000313" key="4">
    <source>
        <dbReference type="Proteomes" id="UP000799424"/>
    </source>
</evidence>
<organism evidence="3 4">
    <name type="scientific">Ophiobolus disseminans</name>
    <dbReference type="NCBI Taxonomy" id="1469910"/>
    <lineage>
        <taxon>Eukaryota</taxon>
        <taxon>Fungi</taxon>
        <taxon>Dikarya</taxon>
        <taxon>Ascomycota</taxon>
        <taxon>Pezizomycotina</taxon>
        <taxon>Dothideomycetes</taxon>
        <taxon>Pleosporomycetidae</taxon>
        <taxon>Pleosporales</taxon>
        <taxon>Pleosporineae</taxon>
        <taxon>Phaeosphaeriaceae</taxon>
        <taxon>Ophiobolus</taxon>
    </lineage>
</organism>
<dbReference type="PANTHER" id="PTHR31896">
    <property type="entry name" value="FAMILY REGULATORY PROTEIN, PUTATIVE (AFU_ORTHOLOGUE AFUA_3G14730)-RELATED"/>
    <property type="match status" value="1"/>
</dbReference>
<keyword evidence="1" id="KW-0808">Transferase</keyword>
<name>A0A6A6ZIL4_9PLEO</name>